<sequence length="48" mass="5528">MLSDMIDDLVRADCPQEKEAAYRQLEKLGVDRITADVIADERRKEAHL</sequence>
<reference evidence="1 2" key="1">
    <citation type="submission" date="2017-12" db="EMBL/GenBank/DDBJ databases">
        <title>Phages infecting Faecalibacterium prausnitzii belong to novel viral genera that help decipher intestinal viromes.</title>
        <authorList>
            <person name="Petit M.-A."/>
            <person name="De Paepe M."/>
            <person name="Benevides L."/>
            <person name="Langella P."/>
        </authorList>
    </citation>
    <scope>NUCLEOTIDE SEQUENCE [LARGE SCALE GENOMIC DNA]</scope>
</reference>
<accession>A0A2K9V3T4</accession>
<proteinExistence type="predicted"/>
<keyword evidence="2" id="KW-1185">Reference proteome</keyword>
<protein>
    <submittedName>
        <fullName evidence="1">Uncharacterized protein</fullName>
    </submittedName>
</protein>
<dbReference type="GeneID" id="54987508"/>
<name>A0A2K9V3T4_9CAUD</name>
<dbReference type="RefSeq" id="YP_009797099.1">
    <property type="nucleotide sequence ID" value="NC_047909.1"/>
</dbReference>
<evidence type="ECO:0000313" key="1">
    <source>
        <dbReference type="EMBL" id="AUV56697.1"/>
    </source>
</evidence>
<dbReference type="KEGG" id="vg:54987508"/>
<evidence type="ECO:0000313" key="2">
    <source>
        <dbReference type="Proteomes" id="UP000240268"/>
    </source>
</evidence>
<organism evidence="1 2">
    <name type="scientific">Faecalibacterium phage FP_Brigit</name>
    <dbReference type="NCBI Taxonomy" id="2070181"/>
    <lineage>
        <taxon>Viruses</taxon>
        <taxon>Duplodnaviria</taxon>
        <taxon>Heunggongvirae</taxon>
        <taxon>Uroviricota</taxon>
        <taxon>Caudoviricetes</taxon>
        <taxon>Brigitvirus</taxon>
        <taxon>Brigitvirus brigit</taxon>
    </lineage>
</organism>
<dbReference type="EMBL" id="MG711465">
    <property type="protein sequence ID" value="AUV56697.1"/>
    <property type="molecule type" value="Genomic_DNA"/>
</dbReference>
<dbReference type="Proteomes" id="UP000240268">
    <property type="component" value="Segment"/>
</dbReference>